<evidence type="ECO:0000313" key="1">
    <source>
        <dbReference type="EMBL" id="KII70912.1"/>
    </source>
</evidence>
<sequence length="146" mass="17740">MKTDVSTLISEYHSCLVNKPKNPRPKSNLEPFNKSIKHDRQLWDVDFMNLLPRTINENKYIFVLNLTRRIMIYERQRRSINQAIKFQQTPTENKQDTQYVYRSSSRLTEQTHSIKFRKAQSDTHDHFYQTHEDFLSLRVEGRWYIM</sequence>
<dbReference type="AlphaFoldDB" id="A0A0C2NAF5"/>
<protein>
    <submittedName>
        <fullName evidence="1">Uncharacterized protein</fullName>
    </submittedName>
</protein>
<organism evidence="1 2">
    <name type="scientific">Thelohanellus kitauei</name>
    <name type="common">Myxosporean</name>
    <dbReference type="NCBI Taxonomy" id="669202"/>
    <lineage>
        <taxon>Eukaryota</taxon>
        <taxon>Metazoa</taxon>
        <taxon>Cnidaria</taxon>
        <taxon>Myxozoa</taxon>
        <taxon>Myxosporea</taxon>
        <taxon>Bivalvulida</taxon>
        <taxon>Platysporina</taxon>
        <taxon>Myxobolidae</taxon>
        <taxon>Thelohanellus</taxon>
    </lineage>
</organism>
<accession>A0A0C2NAF5</accession>
<name>A0A0C2NAF5_THEKT</name>
<comment type="caution">
    <text evidence="1">The sequence shown here is derived from an EMBL/GenBank/DDBJ whole genome shotgun (WGS) entry which is preliminary data.</text>
</comment>
<dbReference type="EMBL" id="JWZT01001934">
    <property type="protein sequence ID" value="KII70912.1"/>
    <property type="molecule type" value="Genomic_DNA"/>
</dbReference>
<reference evidence="1 2" key="1">
    <citation type="journal article" date="2014" name="Genome Biol. Evol.">
        <title>The genome of the myxosporean Thelohanellus kitauei shows adaptations to nutrient acquisition within its fish host.</title>
        <authorList>
            <person name="Yang Y."/>
            <person name="Xiong J."/>
            <person name="Zhou Z."/>
            <person name="Huo F."/>
            <person name="Miao W."/>
            <person name="Ran C."/>
            <person name="Liu Y."/>
            <person name="Zhang J."/>
            <person name="Feng J."/>
            <person name="Wang M."/>
            <person name="Wang M."/>
            <person name="Wang L."/>
            <person name="Yao B."/>
        </authorList>
    </citation>
    <scope>NUCLEOTIDE SEQUENCE [LARGE SCALE GENOMIC DNA]</scope>
    <source>
        <strain evidence="1">Wuqing</strain>
    </source>
</reference>
<dbReference type="Proteomes" id="UP000031668">
    <property type="component" value="Unassembled WGS sequence"/>
</dbReference>
<evidence type="ECO:0000313" key="2">
    <source>
        <dbReference type="Proteomes" id="UP000031668"/>
    </source>
</evidence>
<gene>
    <name evidence="1" type="ORF">RF11_03728</name>
</gene>
<keyword evidence="2" id="KW-1185">Reference proteome</keyword>
<proteinExistence type="predicted"/>